<reference evidence="2" key="2">
    <citation type="submission" date="2020-09" db="EMBL/GenBank/DDBJ databases">
        <authorList>
            <person name="Sun Q."/>
            <person name="Zhou Y."/>
        </authorList>
    </citation>
    <scope>NUCLEOTIDE SEQUENCE</scope>
    <source>
        <strain evidence="2">CGMCC 1.14984</strain>
    </source>
</reference>
<feature type="compositionally biased region" description="Basic residues" evidence="1">
    <location>
        <begin position="59"/>
        <end position="68"/>
    </location>
</feature>
<dbReference type="AlphaFoldDB" id="A0A8J3A5W1"/>
<name>A0A8J3A5W1_9PROT</name>
<dbReference type="EMBL" id="BMGZ01000004">
    <property type="protein sequence ID" value="GGI01007.1"/>
    <property type="molecule type" value="Genomic_DNA"/>
</dbReference>
<accession>A0A8J3A5W1</accession>
<proteinExistence type="predicted"/>
<dbReference type="Proteomes" id="UP000621856">
    <property type="component" value="Unassembled WGS sequence"/>
</dbReference>
<evidence type="ECO:0000313" key="3">
    <source>
        <dbReference type="Proteomes" id="UP000621856"/>
    </source>
</evidence>
<sequence length="82" mass="9040">MRGPEGALAPIRLDRMPIPVTDADARPLLPLLWRGDRYACWMVLPAGKGSANPVSGPHRPQREHKRASGRGDKFVARWVMAG</sequence>
<gene>
    <name evidence="2" type="ORF">GCM10011355_30630</name>
</gene>
<organism evidence="2 3">
    <name type="scientific">Aquisalinus luteolus</name>
    <dbReference type="NCBI Taxonomy" id="1566827"/>
    <lineage>
        <taxon>Bacteria</taxon>
        <taxon>Pseudomonadati</taxon>
        <taxon>Pseudomonadota</taxon>
        <taxon>Alphaproteobacteria</taxon>
        <taxon>Parvularculales</taxon>
        <taxon>Parvularculaceae</taxon>
        <taxon>Aquisalinus</taxon>
    </lineage>
</organism>
<reference evidence="2" key="1">
    <citation type="journal article" date="2014" name="Int. J. Syst. Evol. Microbiol.">
        <title>Complete genome sequence of Corynebacterium casei LMG S-19264T (=DSM 44701T), isolated from a smear-ripened cheese.</title>
        <authorList>
            <consortium name="US DOE Joint Genome Institute (JGI-PGF)"/>
            <person name="Walter F."/>
            <person name="Albersmeier A."/>
            <person name="Kalinowski J."/>
            <person name="Ruckert C."/>
        </authorList>
    </citation>
    <scope>NUCLEOTIDE SEQUENCE</scope>
    <source>
        <strain evidence="2">CGMCC 1.14984</strain>
    </source>
</reference>
<comment type="caution">
    <text evidence="2">The sequence shown here is derived from an EMBL/GenBank/DDBJ whole genome shotgun (WGS) entry which is preliminary data.</text>
</comment>
<evidence type="ECO:0000256" key="1">
    <source>
        <dbReference type="SAM" id="MobiDB-lite"/>
    </source>
</evidence>
<protein>
    <submittedName>
        <fullName evidence="2">Uncharacterized protein</fullName>
    </submittedName>
</protein>
<evidence type="ECO:0000313" key="2">
    <source>
        <dbReference type="EMBL" id="GGI01007.1"/>
    </source>
</evidence>
<feature type="region of interest" description="Disordered" evidence="1">
    <location>
        <begin position="49"/>
        <end position="70"/>
    </location>
</feature>